<feature type="coiled-coil region" evidence="5">
    <location>
        <begin position="311"/>
        <end position="379"/>
    </location>
</feature>
<dbReference type="GO" id="GO:1905515">
    <property type="term" value="P:non-motile cilium assembly"/>
    <property type="evidence" value="ECO:0007669"/>
    <property type="project" value="TreeGrafter"/>
</dbReference>
<reference evidence="7" key="1">
    <citation type="submission" date="2021-01" db="EMBL/GenBank/DDBJ databases">
        <authorList>
            <person name="Corre E."/>
            <person name="Pelletier E."/>
            <person name="Niang G."/>
            <person name="Scheremetjew M."/>
            <person name="Finn R."/>
            <person name="Kale V."/>
            <person name="Holt S."/>
            <person name="Cochrane G."/>
            <person name="Meng A."/>
            <person name="Brown T."/>
            <person name="Cohen L."/>
        </authorList>
    </citation>
    <scope>NUCLEOTIDE SEQUENCE</scope>
    <source>
        <strain evidence="7">NIES-2562</strain>
    </source>
</reference>
<feature type="compositionally biased region" description="Basic and acidic residues" evidence="6">
    <location>
        <begin position="149"/>
        <end position="160"/>
    </location>
</feature>
<keyword evidence="5" id="KW-0175">Coiled coil</keyword>
<dbReference type="PANTHER" id="PTHR16011">
    <property type="entry name" value="IFT57/HIPPI"/>
    <property type="match status" value="1"/>
</dbReference>
<gene>
    <name evidence="7" type="ORF">PBIL07802_LOCUS5731</name>
</gene>
<feature type="region of interest" description="Disordered" evidence="6">
    <location>
        <begin position="1"/>
        <end position="24"/>
    </location>
</feature>
<dbReference type="GO" id="GO:0005794">
    <property type="term" value="C:Golgi apparatus"/>
    <property type="evidence" value="ECO:0007669"/>
    <property type="project" value="TreeGrafter"/>
</dbReference>
<organism evidence="7">
    <name type="scientific">Palpitomonas bilix</name>
    <dbReference type="NCBI Taxonomy" id="652834"/>
    <lineage>
        <taxon>Eukaryota</taxon>
        <taxon>Eukaryota incertae sedis</taxon>
    </lineage>
</organism>
<evidence type="ECO:0000256" key="1">
    <source>
        <dbReference type="ARBA" id="ARBA00004138"/>
    </source>
</evidence>
<evidence type="ECO:0000313" key="7">
    <source>
        <dbReference type="EMBL" id="CAE0243563.1"/>
    </source>
</evidence>
<evidence type="ECO:0000256" key="6">
    <source>
        <dbReference type="SAM" id="MobiDB-lite"/>
    </source>
</evidence>
<feature type="region of interest" description="Disordered" evidence="6">
    <location>
        <begin position="149"/>
        <end position="176"/>
    </location>
</feature>
<comment type="similarity">
    <text evidence="2">Belongs to the IFT57 family.</text>
</comment>
<comment type="subcellular location">
    <subcellularLocation>
        <location evidence="1">Cell projection</location>
        <location evidence="1">Cilium</location>
    </subcellularLocation>
</comment>
<evidence type="ECO:0000256" key="2">
    <source>
        <dbReference type="ARBA" id="ARBA00009415"/>
    </source>
</evidence>
<dbReference type="PANTHER" id="PTHR16011:SF0">
    <property type="entry name" value="INTRAFLAGELLAR TRANSPORT PROTEIN 57 HOMOLOG"/>
    <property type="match status" value="1"/>
</dbReference>
<evidence type="ECO:0000256" key="5">
    <source>
        <dbReference type="SAM" id="Coils"/>
    </source>
</evidence>
<accession>A0A7S3D357</accession>
<dbReference type="InterPro" id="IPR019530">
    <property type="entry name" value="Intra-flagellar_transport_57"/>
</dbReference>
<dbReference type="GO" id="GO:0030992">
    <property type="term" value="C:intraciliary transport particle B"/>
    <property type="evidence" value="ECO:0007669"/>
    <property type="project" value="TreeGrafter"/>
</dbReference>
<dbReference type="GO" id="GO:0005815">
    <property type="term" value="C:microtubule organizing center"/>
    <property type="evidence" value="ECO:0007669"/>
    <property type="project" value="TreeGrafter"/>
</dbReference>
<feature type="compositionally biased region" description="Acidic residues" evidence="6">
    <location>
        <begin position="161"/>
        <end position="176"/>
    </location>
</feature>
<dbReference type="GO" id="GO:0005929">
    <property type="term" value="C:cilium"/>
    <property type="evidence" value="ECO:0007669"/>
    <property type="project" value="UniProtKB-SubCell"/>
</dbReference>
<keyword evidence="4" id="KW-0966">Cell projection</keyword>
<dbReference type="AlphaFoldDB" id="A0A7S3D357"/>
<dbReference type="GO" id="GO:0042073">
    <property type="term" value="P:intraciliary transport"/>
    <property type="evidence" value="ECO:0007669"/>
    <property type="project" value="TreeGrafter"/>
</dbReference>
<sequence>MSDEKPDSAPAKAGKAPPQVESQQRLPAGVMMEMVLDKLKLLDYEKELVNELKFRPLAKTSFAVPGQNINEQFFYFVSLIAFLFRKIGEDYENPTAQDDPNGVTADIIRTLMSLKVKTELTPPKLKQASGDAAVLLLSDLCDMAMERTAFEILDPEHPTEETPDEDEEGEEDDLGDEEIAAEVDEDEEEEYYMGGGPIAAAAVPAPVEPEESTEIIVSSIDPTEWKIEVERVAPQLKIKADPDNRDWRSHLTTTREYIDMISKKFPEAKAPLEKINADVGKVLDSILTREKYINNQYEHHCQEYRSSVEKLTDAEERYNACNETVTNLGNELATIAEDLDSLKSQMEDHGSSVTDTAPLVKIRKAIQKLKTEVKAMELRIGVVEHALLQTKVASRQQAVVVTEDDEEDSEDVDY</sequence>
<name>A0A7S3D357_9EUKA</name>
<evidence type="ECO:0000256" key="4">
    <source>
        <dbReference type="ARBA" id="ARBA00023273"/>
    </source>
</evidence>
<proteinExistence type="inferred from homology"/>
<evidence type="ECO:0000256" key="3">
    <source>
        <dbReference type="ARBA" id="ARBA00023069"/>
    </source>
</evidence>
<dbReference type="Gene3D" id="1.20.5.340">
    <property type="match status" value="1"/>
</dbReference>
<dbReference type="EMBL" id="HBIB01009163">
    <property type="protein sequence ID" value="CAE0243563.1"/>
    <property type="molecule type" value="Transcribed_RNA"/>
</dbReference>
<protein>
    <recommendedName>
        <fullName evidence="8">Intraflagellar transport protein 57</fullName>
    </recommendedName>
</protein>
<keyword evidence="3" id="KW-0969">Cilium</keyword>
<evidence type="ECO:0008006" key="8">
    <source>
        <dbReference type="Google" id="ProtNLM"/>
    </source>
</evidence>
<dbReference type="Pfam" id="PF10498">
    <property type="entry name" value="IFT57"/>
    <property type="match status" value="1"/>
</dbReference>